<feature type="domain" description="CHK kinase-like" evidence="1">
    <location>
        <begin position="112"/>
        <end position="269"/>
    </location>
</feature>
<dbReference type="InterPro" id="IPR015897">
    <property type="entry name" value="CHK_kinase-like"/>
</dbReference>
<dbReference type="SUPFAM" id="SSF56112">
    <property type="entry name" value="Protein kinase-like (PK-like)"/>
    <property type="match status" value="1"/>
</dbReference>
<dbReference type="EMBL" id="DRNF01000128">
    <property type="protein sequence ID" value="HHJ80392.1"/>
    <property type="molecule type" value="Genomic_DNA"/>
</dbReference>
<accession>A0A832N4W0</accession>
<dbReference type="Pfam" id="PF02958">
    <property type="entry name" value="EcKL"/>
    <property type="match status" value="2"/>
</dbReference>
<evidence type="ECO:0000313" key="2">
    <source>
        <dbReference type="EMBL" id="HHJ80392.1"/>
    </source>
</evidence>
<gene>
    <name evidence="2" type="ORF">ENJ65_02030</name>
</gene>
<dbReference type="SMART" id="SM00587">
    <property type="entry name" value="CHK"/>
    <property type="match status" value="1"/>
</dbReference>
<proteinExistence type="predicted"/>
<evidence type="ECO:0000259" key="1">
    <source>
        <dbReference type="SMART" id="SM00587"/>
    </source>
</evidence>
<dbReference type="InterPro" id="IPR004119">
    <property type="entry name" value="EcKL"/>
</dbReference>
<dbReference type="PANTHER" id="PTHR11012:SF30">
    <property type="entry name" value="PROTEIN KINASE-LIKE DOMAIN-CONTAINING"/>
    <property type="match status" value="1"/>
</dbReference>
<comment type="caution">
    <text evidence="2">The sequence shown here is derived from an EMBL/GenBank/DDBJ whole genome shotgun (WGS) entry which is preliminary data.</text>
</comment>
<dbReference type="AlphaFoldDB" id="A0A832N4W0"/>
<dbReference type="Gene3D" id="3.90.1200.10">
    <property type="match status" value="1"/>
</dbReference>
<name>A0A832N4W0_9GAMM</name>
<sequence length="325" mass="37017">MNKQIRDFVLEVTGASAISSQQVIQTLWSGYGEIVRTELVDSELKSVVLKYIVLPSETNHPRGWNTNLSHARKIKSYAVEMHWYRDWSQRCGQACRVAHCYATTAAADESVIVLEDLNAAGFPLRKSDLNMAEVKLCLNWLANFHATFMAEKPDGLWQTGTYWHLETRPDEWAAMAEGDLKNAAAQLDRRLNDCRYQTLVHGDAKVDNFCFSANGQAVAALDFQYVGAGCGMKDVVYLLGSCLSEQQCEQWQQELLDYYFAVLQQALKTTDKPLEWDQLKTEWQAMYAIAWADFYRFLSGWMPSHRKINPYTERLAAEAIASLNQ</sequence>
<reference evidence="2" key="1">
    <citation type="journal article" date="2020" name="mSystems">
        <title>Genome- and Community-Level Interaction Insights into Carbon Utilization and Element Cycling Functions of Hydrothermarchaeota in Hydrothermal Sediment.</title>
        <authorList>
            <person name="Zhou Z."/>
            <person name="Liu Y."/>
            <person name="Xu W."/>
            <person name="Pan J."/>
            <person name="Luo Z.H."/>
            <person name="Li M."/>
        </authorList>
    </citation>
    <scope>NUCLEOTIDE SEQUENCE [LARGE SCALE GENOMIC DNA]</scope>
    <source>
        <strain evidence="2">HyVt-505</strain>
    </source>
</reference>
<protein>
    <submittedName>
        <fullName evidence="2">DUF1679 domain-containing protein</fullName>
    </submittedName>
</protein>
<dbReference type="InterPro" id="IPR011009">
    <property type="entry name" value="Kinase-like_dom_sf"/>
</dbReference>
<dbReference type="PANTHER" id="PTHR11012">
    <property type="entry name" value="PROTEIN KINASE-LIKE DOMAIN-CONTAINING"/>
    <property type="match status" value="1"/>
</dbReference>
<dbReference type="Proteomes" id="UP000885832">
    <property type="component" value="Unassembled WGS sequence"/>
</dbReference>
<organism evidence="2">
    <name type="scientific">Candidatus Tenderia electrophaga</name>
    <dbReference type="NCBI Taxonomy" id="1748243"/>
    <lineage>
        <taxon>Bacteria</taxon>
        <taxon>Pseudomonadati</taxon>
        <taxon>Pseudomonadota</taxon>
        <taxon>Gammaproteobacteria</taxon>
        <taxon>Candidatus Tenderiales</taxon>
        <taxon>Candidatus Tenderiaceae</taxon>
        <taxon>Candidatus Tenderia</taxon>
    </lineage>
</organism>